<dbReference type="GO" id="GO:0003677">
    <property type="term" value="F:DNA binding"/>
    <property type="evidence" value="ECO:0007669"/>
    <property type="project" value="UniProtKB-KW"/>
</dbReference>
<evidence type="ECO:0000256" key="3">
    <source>
        <dbReference type="ARBA" id="ARBA00023015"/>
    </source>
</evidence>
<evidence type="ECO:0000256" key="7">
    <source>
        <dbReference type="SAM" id="MobiDB-lite"/>
    </source>
</evidence>
<dbReference type="GO" id="GO:0005634">
    <property type="term" value="C:nucleus"/>
    <property type="evidence" value="ECO:0007669"/>
    <property type="project" value="UniProtKB-SubCell"/>
</dbReference>
<keyword evidence="10" id="KW-1185">Reference proteome</keyword>
<evidence type="ECO:0000256" key="2">
    <source>
        <dbReference type="ARBA" id="ARBA00022737"/>
    </source>
</evidence>
<accession>A0ABD3TQW3</accession>
<dbReference type="SUPFAM" id="SSF118290">
    <property type="entry name" value="WRKY DNA-binding domain"/>
    <property type="match status" value="1"/>
</dbReference>
<evidence type="ECO:0000256" key="4">
    <source>
        <dbReference type="ARBA" id="ARBA00023125"/>
    </source>
</evidence>
<comment type="caution">
    <text evidence="9">The sequence shown here is derived from an EMBL/GenBank/DDBJ whole genome shotgun (WGS) entry which is preliminary data.</text>
</comment>
<evidence type="ECO:0000256" key="1">
    <source>
        <dbReference type="ARBA" id="ARBA00004123"/>
    </source>
</evidence>
<proteinExistence type="predicted"/>
<sequence length="314" mass="35564">MEELIRLTEGCDEDELVKELLDDESPFFMIQSTHDQAMALSNINPKDSISIHDTPPFMSPIYSGPSVQEMESALSYTNYGIHSFLQHEEANSEAYRISVVERGYDLNKGNNHENNYKYTLRIKSCNNVMADDGYKWRKYGQKSIKNSPNPRSYYRCTNPRCSAKKQVERSIDDPDTLIITYEGLHLHFAYPFFFPNQQQTTPDPPIKKLKRPISDAQFEAHDLGTQSSNGLEAVLQNLGYSPLIDPTREFDKEFMGPQGLLEDMVPMMIRKPLTDTITSSSNSSSCASLESGPSSPASSNSFYWSPDYSFLGLI</sequence>
<dbReference type="SMART" id="SM00774">
    <property type="entry name" value="WRKY"/>
    <property type="match status" value="1"/>
</dbReference>
<feature type="domain" description="WRKY" evidence="8">
    <location>
        <begin position="125"/>
        <end position="190"/>
    </location>
</feature>
<comment type="subcellular location">
    <subcellularLocation>
        <location evidence="1">Nucleus</location>
    </subcellularLocation>
</comment>
<feature type="compositionally biased region" description="Low complexity" evidence="7">
    <location>
        <begin position="279"/>
        <end position="299"/>
    </location>
</feature>
<dbReference type="InterPro" id="IPR036576">
    <property type="entry name" value="WRKY_dom_sf"/>
</dbReference>
<dbReference type="Proteomes" id="UP001634393">
    <property type="component" value="Unassembled WGS sequence"/>
</dbReference>
<evidence type="ECO:0000313" key="9">
    <source>
        <dbReference type="EMBL" id="KAL3839514.1"/>
    </source>
</evidence>
<dbReference type="Gene3D" id="2.20.25.80">
    <property type="entry name" value="WRKY domain"/>
    <property type="match status" value="1"/>
</dbReference>
<gene>
    <name evidence="9" type="ORF">ACJIZ3_024105</name>
</gene>
<evidence type="ECO:0000259" key="8">
    <source>
        <dbReference type="PROSITE" id="PS50811"/>
    </source>
</evidence>
<evidence type="ECO:0000256" key="6">
    <source>
        <dbReference type="ARBA" id="ARBA00023242"/>
    </source>
</evidence>
<dbReference type="Pfam" id="PF03106">
    <property type="entry name" value="WRKY"/>
    <property type="match status" value="1"/>
</dbReference>
<organism evidence="9 10">
    <name type="scientific">Penstemon smallii</name>
    <dbReference type="NCBI Taxonomy" id="265156"/>
    <lineage>
        <taxon>Eukaryota</taxon>
        <taxon>Viridiplantae</taxon>
        <taxon>Streptophyta</taxon>
        <taxon>Embryophyta</taxon>
        <taxon>Tracheophyta</taxon>
        <taxon>Spermatophyta</taxon>
        <taxon>Magnoliopsida</taxon>
        <taxon>eudicotyledons</taxon>
        <taxon>Gunneridae</taxon>
        <taxon>Pentapetalae</taxon>
        <taxon>asterids</taxon>
        <taxon>lamiids</taxon>
        <taxon>Lamiales</taxon>
        <taxon>Plantaginaceae</taxon>
        <taxon>Cheloneae</taxon>
        <taxon>Penstemon</taxon>
    </lineage>
</organism>
<dbReference type="AlphaFoldDB" id="A0ABD3TQW3"/>
<keyword evidence="4" id="KW-0238">DNA-binding</keyword>
<dbReference type="InterPro" id="IPR003657">
    <property type="entry name" value="WRKY_dom"/>
</dbReference>
<keyword evidence="5" id="KW-0804">Transcription</keyword>
<dbReference type="InterPro" id="IPR044810">
    <property type="entry name" value="WRKY_plant"/>
</dbReference>
<feature type="region of interest" description="Disordered" evidence="7">
    <location>
        <begin position="276"/>
        <end position="299"/>
    </location>
</feature>
<dbReference type="PROSITE" id="PS50811">
    <property type="entry name" value="WRKY"/>
    <property type="match status" value="1"/>
</dbReference>
<keyword evidence="3" id="KW-0805">Transcription regulation</keyword>
<dbReference type="PANTHER" id="PTHR31221">
    <property type="entry name" value="WRKY TRANSCRIPTION FACTOR PROTEIN 1-RELATED"/>
    <property type="match status" value="1"/>
</dbReference>
<keyword evidence="6" id="KW-0539">Nucleus</keyword>
<dbReference type="EMBL" id="JBJXBP010000003">
    <property type="protein sequence ID" value="KAL3839514.1"/>
    <property type="molecule type" value="Genomic_DNA"/>
</dbReference>
<evidence type="ECO:0000256" key="5">
    <source>
        <dbReference type="ARBA" id="ARBA00023163"/>
    </source>
</evidence>
<name>A0ABD3TQW3_9LAMI</name>
<dbReference type="PANTHER" id="PTHR31221:SF42">
    <property type="entry name" value="WRKY TRANSCRIPTION FACTOR 49-RELATED"/>
    <property type="match status" value="1"/>
</dbReference>
<reference evidence="9 10" key="1">
    <citation type="submission" date="2024-12" db="EMBL/GenBank/DDBJ databases">
        <title>The unique morphological basis and parallel evolutionary history of personate flowers in Penstemon.</title>
        <authorList>
            <person name="Depatie T.H."/>
            <person name="Wessinger C.A."/>
        </authorList>
    </citation>
    <scope>NUCLEOTIDE SEQUENCE [LARGE SCALE GENOMIC DNA]</scope>
    <source>
        <strain evidence="9">WTNN_2</strain>
        <tissue evidence="9">Leaf</tissue>
    </source>
</reference>
<evidence type="ECO:0000313" key="10">
    <source>
        <dbReference type="Proteomes" id="UP001634393"/>
    </source>
</evidence>
<protein>
    <recommendedName>
        <fullName evidence="8">WRKY domain-containing protein</fullName>
    </recommendedName>
</protein>
<keyword evidence="2" id="KW-0677">Repeat</keyword>
<dbReference type="FunFam" id="2.20.25.80:FF:000006">
    <property type="entry name" value="WRKY transcription factor"/>
    <property type="match status" value="1"/>
</dbReference>